<accession>A0AAR2IZC2</accession>
<keyword evidence="5 11" id="KW-1133">Transmembrane helix</keyword>
<keyword evidence="3" id="KW-1003">Cell membrane</keyword>
<evidence type="ECO:0000256" key="12">
    <source>
        <dbReference type="SAM" id="SignalP"/>
    </source>
</evidence>
<dbReference type="Pfam" id="PF07803">
    <property type="entry name" value="GSG-1"/>
    <property type="match status" value="1"/>
</dbReference>
<evidence type="ECO:0000256" key="2">
    <source>
        <dbReference type="ARBA" id="ARBA00007425"/>
    </source>
</evidence>
<reference evidence="13" key="2">
    <citation type="submission" date="2025-08" db="UniProtKB">
        <authorList>
            <consortium name="Ensembl"/>
        </authorList>
    </citation>
    <scope>IDENTIFICATION</scope>
</reference>
<dbReference type="GO" id="GO:0051049">
    <property type="term" value="P:regulation of transport"/>
    <property type="evidence" value="ECO:0007669"/>
    <property type="project" value="UniProtKB-ARBA"/>
</dbReference>
<dbReference type="GO" id="GO:0098978">
    <property type="term" value="C:glutamatergic synapse"/>
    <property type="evidence" value="ECO:0007669"/>
    <property type="project" value="UniProtKB-ARBA"/>
</dbReference>
<evidence type="ECO:0000256" key="8">
    <source>
        <dbReference type="ARBA" id="ARBA00034103"/>
    </source>
</evidence>
<proteinExistence type="inferred from homology"/>
<reference evidence="13 14" key="1">
    <citation type="submission" date="2020-10" db="EMBL/GenBank/DDBJ databases">
        <title>Pygocentrus nattereri (red-bellied piranha) genome, fPygNat1, primary haplotype.</title>
        <authorList>
            <person name="Myers G."/>
            <person name="Meyer A."/>
            <person name="Karagic N."/>
            <person name="Pippel M."/>
            <person name="Winkler S."/>
            <person name="Tracey A."/>
            <person name="Wood J."/>
            <person name="Formenti G."/>
            <person name="Howe K."/>
            <person name="Fedrigo O."/>
            <person name="Jarvis E.D."/>
        </authorList>
    </citation>
    <scope>NUCLEOTIDE SEQUENCE [LARGE SCALE GENOMIC DNA]</scope>
</reference>
<dbReference type="Gene3D" id="1.20.140.150">
    <property type="match status" value="1"/>
</dbReference>
<dbReference type="FunFam" id="1.20.140.150:FF:000005">
    <property type="entry name" value="Germ cell-specific gene 1-like"/>
    <property type="match status" value="1"/>
</dbReference>
<keyword evidence="14" id="KW-1185">Reference proteome</keyword>
<dbReference type="InterPro" id="IPR050579">
    <property type="entry name" value="PMP-22/EMP/MP20-like"/>
</dbReference>
<feature type="transmembrane region" description="Helical" evidence="11">
    <location>
        <begin position="110"/>
        <end position="129"/>
    </location>
</feature>
<feature type="transmembrane region" description="Helical" evidence="11">
    <location>
        <begin position="141"/>
        <end position="163"/>
    </location>
</feature>
<comment type="similarity">
    <text evidence="2">Belongs to the GSG1 family.</text>
</comment>
<dbReference type="InterPro" id="IPR012478">
    <property type="entry name" value="GSG-1"/>
</dbReference>
<dbReference type="Ensembl" id="ENSPNAT00000042993.1">
    <property type="protein sequence ID" value="ENSPNAP00000045083.1"/>
    <property type="gene ID" value="ENSPNAG00000030399.1"/>
</dbReference>
<dbReference type="GO" id="GO:0005886">
    <property type="term" value="C:plasma membrane"/>
    <property type="evidence" value="ECO:0007669"/>
    <property type="project" value="UniProtKB-SubCell"/>
</dbReference>
<dbReference type="GeneTree" id="ENSGT01050000244814"/>
<dbReference type="AlphaFoldDB" id="A0AAR2IZC2"/>
<dbReference type="GO" id="GO:0010646">
    <property type="term" value="P:regulation of cell communication"/>
    <property type="evidence" value="ECO:0007669"/>
    <property type="project" value="UniProtKB-ARBA"/>
</dbReference>
<comment type="subcellular location">
    <subcellularLocation>
        <location evidence="1">Cell membrane</location>
        <topology evidence="1">Multi-pass membrane protein</topology>
    </subcellularLocation>
    <subcellularLocation>
        <location evidence="8">Synapse</location>
    </subcellularLocation>
</comment>
<feature type="transmembrane region" description="Helical" evidence="11">
    <location>
        <begin position="183"/>
        <end position="209"/>
    </location>
</feature>
<evidence type="ECO:0000256" key="4">
    <source>
        <dbReference type="ARBA" id="ARBA00022692"/>
    </source>
</evidence>
<feature type="compositionally biased region" description="Low complexity" evidence="10">
    <location>
        <begin position="266"/>
        <end position="275"/>
    </location>
</feature>
<sequence>MKTSRKCRALLSVGLNLLALLLSTTAFITTYWCQGTQRVPKPNCSKERRHNCIDYGVNETDPSKVHYSWETGDDRFLFRHFHTGIWYSCEENIHGGGEGRVLWLSVVSEVLYIMLLVVGFSLMCLELFHSSNVIDGLKLNAFAAVFTVLSGLLGMVAHMMYTQVFQITVSLGPEDWRPHTWDYGWSFCMAWGSFTCCMAASVTTLNSYTKTVIEFRHKRKLFEQGLREEQTFLDQEAFHYFRDRSVQSISSAVDVYPGHGSGHGSAHGSVYGSSHGKLRAPSASVDLGDNTESLGEEQC</sequence>
<evidence type="ECO:0000256" key="7">
    <source>
        <dbReference type="ARBA" id="ARBA00023136"/>
    </source>
</evidence>
<keyword evidence="4 11" id="KW-0812">Transmembrane</keyword>
<keyword evidence="7 11" id="KW-0472">Membrane</keyword>
<evidence type="ECO:0000313" key="13">
    <source>
        <dbReference type="Ensembl" id="ENSPNAP00000045083.1"/>
    </source>
</evidence>
<dbReference type="Proteomes" id="UP001501920">
    <property type="component" value="Chromosome 14"/>
</dbReference>
<evidence type="ECO:0000256" key="10">
    <source>
        <dbReference type="SAM" id="MobiDB-lite"/>
    </source>
</evidence>
<dbReference type="GO" id="GO:0032279">
    <property type="term" value="C:asymmetric synapse"/>
    <property type="evidence" value="ECO:0007669"/>
    <property type="project" value="UniProtKB-ARBA"/>
</dbReference>
<dbReference type="PANTHER" id="PTHR10671:SF35">
    <property type="entry name" value="GERM CELL-SPECIFIC GENE 1-LIKE PROTEIN"/>
    <property type="match status" value="1"/>
</dbReference>
<evidence type="ECO:0000256" key="1">
    <source>
        <dbReference type="ARBA" id="ARBA00004651"/>
    </source>
</evidence>
<name>A0AAR2IZC2_PYGNA</name>
<evidence type="ECO:0000256" key="11">
    <source>
        <dbReference type="SAM" id="Phobius"/>
    </source>
</evidence>
<evidence type="ECO:0000256" key="5">
    <source>
        <dbReference type="ARBA" id="ARBA00022989"/>
    </source>
</evidence>
<feature type="chain" id="PRO_5043826417" description="Germ cell-specific gene 1-like protein" evidence="12">
    <location>
        <begin position="27"/>
        <end position="299"/>
    </location>
</feature>
<feature type="signal peptide" evidence="12">
    <location>
        <begin position="1"/>
        <end position="26"/>
    </location>
</feature>
<protein>
    <recommendedName>
        <fullName evidence="9">Germ cell-specific gene 1-like protein</fullName>
    </recommendedName>
</protein>
<dbReference type="GO" id="GO:0023051">
    <property type="term" value="P:regulation of signaling"/>
    <property type="evidence" value="ECO:0007669"/>
    <property type="project" value="UniProtKB-ARBA"/>
</dbReference>
<reference evidence="13" key="3">
    <citation type="submission" date="2025-09" db="UniProtKB">
        <authorList>
            <consortium name="Ensembl"/>
        </authorList>
    </citation>
    <scope>IDENTIFICATION</scope>
</reference>
<evidence type="ECO:0000256" key="6">
    <source>
        <dbReference type="ARBA" id="ARBA00023018"/>
    </source>
</evidence>
<organism evidence="13 14">
    <name type="scientific">Pygocentrus nattereri</name>
    <name type="common">Red-bellied piranha</name>
    <dbReference type="NCBI Taxonomy" id="42514"/>
    <lineage>
        <taxon>Eukaryota</taxon>
        <taxon>Metazoa</taxon>
        <taxon>Chordata</taxon>
        <taxon>Craniata</taxon>
        <taxon>Vertebrata</taxon>
        <taxon>Euteleostomi</taxon>
        <taxon>Actinopterygii</taxon>
        <taxon>Neopterygii</taxon>
        <taxon>Teleostei</taxon>
        <taxon>Ostariophysi</taxon>
        <taxon>Characiformes</taxon>
        <taxon>Characoidei</taxon>
        <taxon>Pygocentrus</taxon>
    </lineage>
</organism>
<evidence type="ECO:0000256" key="9">
    <source>
        <dbReference type="ARBA" id="ARBA00073105"/>
    </source>
</evidence>
<evidence type="ECO:0000313" key="14">
    <source>
        <dbReference type="Proteomes" id="UP001501920"/>
    </source>
</evidence>
<evidence type="ECO:0000256" key="3">
    <source>
        <dbReference type="ARBA" id="ARBA00022475"/>
    </source>
</evidence>
<feature type="region of interest" description="Disordered" evidence="10">
    <location>
        <begin position="264"/>
        <end position="299"/>
    </location>
</feature>
<keyword evidence="12" id="KW-0732">Signal</keyword>
<dbReference type="PANTHER" id="PTHR10671">
    <property type="entry name" value="EPITHELIAL MEMBRANE PROTEIN-RELATED"/>
    <property type="match status" value="1"/>
</dbReference>
<keyword evidence="6" id="KW-0770">Synapse</keyword>